<dbReference type="GO" id="GO:0015473">
    <property type="term" value="F:fimbrial usher porin activity"/>
    <property type="evidence" value="ECO:0007669"/>
    <property type="project" value="InterPro"/>
</dbReference>
<evidence type="ECO:0000256" key="5">
    <source>
        <dbReference type="ARBA" id="ARBA00022692"/>
    </source>
</evidence>
<dbReference type="InterPro" id="IPR042186">
    <property type="entry name" value="FimD_plug_dom"/>
</dbReference>
<comment type="similarity">
    <text evidence="2">Belongs to the fimbrial export usher family.</text>
</comment>
<keyword evidence="8" id="KW-0998">Cell outer membrane</keyword>
<keyword evidence="7" id="KW-0472">Membrane</keyword>
<accession>A0A0B1Z1H4</accession>
<organism evidence="12 13">
    <name type="scientific">Pseudomonas frederiksbergensis</name>
    <dbReference type="NCBI Taxonomy" id="104087"/>
    <lineage>
        <taxon>Bacteria</taxon>
        <taxon>Pseudomonadati</taxon>
        <taxon>Pseudomonadota</taxon>
        <taxon>Gammaproteobacteria</taxon>
        <taxon>Pseudomonadales</taxon>
        <taxon>Pseudomonadaceae</taxon>
        <taxon>Pseudomonas</taxon>
    </lineage>
</organism>
<feature type="signal peptide" evidence="9">
    <location>
        <begin position="1"/>
        <end position="21"/>
    </location>
</feature>
<dbReference type="Gene3D" id="2.60.40.3110">
    <property type="match status" value="1"/>
</dbReference>
<dbReference type="InterPro" id="IPR025885">
    <property type="entry name" value="PapC_N"/>
</dbReference>
<comment type="caution">
    <text evidence="12">The sequence shown here is derived from an EMBL/GenBank/DDBJ whole genome shotgun (WGS) entry which is preliminary data.</text>
</comment>
<keyword evidence="3" id="KW-0813">Transport</keyword>
<evidence type="ECO:0000259" key="10">
    <source>
        <dbReference type="Pfam" id="PF13953"/>
    </source>
</evidence>
<gene>
    <name evidence="12" type="ORF">JZ00_07795</name>
</gene>
<keyword evidence="5" id="KW-0812">Transmembrane</keyword>
<dbReference type="RefSeq" id="WP_039590139.1">
    <property type="nucleotide sequence ID" value="NZ_JQGJ02000003.1"/>
</dbReference>
<dbReference type="Gene3D" id="3.10.20.410">
    <property type="match status" value="1"/>
</dbReference>
<dbReference type="PANTHER" id="PTHR30451:SF8">
    <property type="entry name" value="FIMBRIAL USHER PROTEIN"/>
    <property type="match status" value="1"/>
</dbReference>
<keyword evidence="4" id="KW-1134">Transmembrane beta strand</keyword>
<feature type="domain" description="PapC-like C-terminal" evidence="10">
    <location>
        <begin position="725"/>
        <end position="784"/>
    </location>
</feature>
<dbReference type="Proteomes" id="UP000030949">
    <property type="component" value="Unassembled WGS sequence"/>
</dbReference>
<dbReference type="SUPFAM" id="SSF141729">
    <property type="entry name" value="FimD N-terminal domain-like"/>
    <property type="match status" value="1"/>
</dbReference>
<evidence type="ECO:0000256" key="2">
    <source>
        <dbReference type="ARBA" id="ARBA00008064"/>
    </source>
</evidence>
<evidence type="ECO:0000256" key="3">
    <source>
        <dbReference type="ARBA" id="ARBA00022448"/>
    </source>
</evidence>
<dbReference type="InterPro" id="IPR000015">
    <property type="entry name" value="Fimb_usher"/>
</dbReference>
<dbReference type="Pfam" id="PF13954">
    <property type="entry name" value="PapC_N"/>
    <property type="match status" value="1"/>
</dbReference>
<proteinExistence type="inferred from homology"/>
<evidence type="ECO:0000256" key="1">
    <source>
        <dbReference type="ARBA" id="ARBA00004571"/>
    </source>
</evidence>
<evidence type="ECO:0000313" key="12">
    <source>
        <dbReference type="EMBL" id="KHK64934.1"/>
    </source>
</evidence>
<evidence type="ECO:0000313" key="13">
    <source>
        <dbReference type="Proteomes" id="UP000030949"/>
    </source>
</evidence>
<dbReference type="Gene3D" id="2.60.40.2610">
    <property type="entry name" value="Outer membrane usher protein FimD, plug domain"/>
    <property type="match status" value="1"/>
</dbReference>
<evidence type="ECO:0000256" key="6">
    <source>
        <dbReference type="ARBA" id="ARBA00022729"/>
    </source>
</evidence>
<dbReference type="PANTHER" id="PTHR30451">
    <property type="entry name" value="OUTER MEMBRANE USHER PROTEIN"/>
    <property type="match status" value="1"/>
</dbReference>
<sequence length="805" mass="86226">MRLGVLWRLGGSLVLMSIARAEASAQASAEFDRSVLQARGVDPDVAEYFRRAARFAAGRHRVALSVNGIPSGQVMARFDSEGQLCLDANLLERAGIATSFNAYPGAGDSQCVSVTQGLAGAQVRLDPGQNLVHLVVPADWLLRPAESRGSWDSGGVAGVLNYDALVIAGSAAGQSSSYRSVGTELGFNAGDWVVRSRQNYTSFQGVTRFETLYTQASKTWERFDAHVQLGQLNMRSPLFSTGPFTGVQIFPENALSSGADGLGAGSLVHGLAYSTARVEVRQSAIVIYTTLVPAGPFTLRDLPLISDRVDLQVSVFEENGERRDFHVPAADVRPARLGAVSSYGLAAGKIRQFAGGERDTPAFFAASRDWRWGPQTQTSAGWMGAEGYQSVGWGISQALTRTTILGLQQLGSRTAPGTRGQEVQARLNTVVGAGLTVGLTAGQRSSGFRYLSEASLDPAVGDPFARATHHWSLSLRRADSSWGAISGSLTRYKGAGGNGNSRISTAWSRAFDWATFSLSVEHDRAEQAGRTGVFANVGVPLGRNRRLSTSARHDDSRGLRTGARYTEQVSDSLGYSIGADRSADGRNDLNARLNALPRYTSAELGYAQTSAGARHYDLTLRGGLAMHEEGVTPSPYPLRDTFGLLKVGDSAGIKIGTSQGPVWTDGAGRAVAAALPAYQASRIEIDTVSLPRNVEVPNGFQEVRAARGAVPRLDFQAGMVRRLMLYVRNEEGAPVAKGLGVYDHEGQYLTTVVDAGLVYLEDAPDVVRLNVTRADERVCRLEFDTRQLPASTEPYDRLEVACQEG</sequence>
<evidence type="ECO:0000256" key="9">
    <source>
        <dbReference type="SAM" id="SignalP"/>
    </source>
</evidence>
<evidence type="ECO:0000256" key="8">
    <source>
        <dbReference type="ARBA" id="ARBA00023237"/>
    </source>
</evidence>
<evidence type="ECO:0000256" key="7">
    <source>
        <dbReference type="ARBA" id="ARBA00023136"/>
    </source>
</evidence>
<dbReference type="EMBL" id="JQGJ01000004">
    <property type="protein sequence ID" value="KHK64934.1"/>
    <property type="molecule type" value="Genomic_DNA"/>
</dbReference>
<dbReference type="GO" id="GO:0009297">
    <property type="term" value="P:pilus assembly"/>
    <property type="evidence" value="ECO:0007669"/>
    <property type="project" value="InterPro"/>
</dbReference>
<dbReference type="InterPro" id="IPR037224">
    <property type="entry name" value="PapC_N_sf"/>
</dbReference>
<evidence type="ECO:0000259" key="11">
    <source>
        <dbReference type="Pfam" id="PF13954"/>
    </source>
</evidence>
<keyword evidence="6 9" id="KW-0732">Signal</keyword>
<dbReference type="AlphaFoldDB" id="A0A0B1Z1H4"/>
<evidence type="ECO:0000256" key="4">
    <source>
        <dbReference type="ARBA" id="ARBA00022452"/>
    </source>
</evidence>
<feature type="domain" description="PapC N-terminal" evidence="11">
    <location>
        <begin position="30"/>
        <end position="164"/>
    </location>
</feature>
<comment type="subcellular location">
    <subcellularLocation>
        <location evidence="1">Cell outer membrane</location>
        <topology evidence="1">Multi-pass membrane protein</topology>
    </subcellularLocation>
</comment>
<dbReference type="Pfam" id="PF00577">
    <property type="entry name" value="Usher"/>
    <property type="match status" value="1"/>
</dbReference>
<protein>
    <submittedName>
        <fullName evidence="12">Pilus assembly protein PapC</fullName>
    </submittedName>
</protein>
<dbReference type="InterPro" id="IPR043142">
    <property type="entry name" value="PapC-like_C_sf"/>
</dbReference>
<dbReference type="GO" id="GO:0009279">
    <property type="term" value="C:cell outer membrane"/>
    <property type="evidence" value="ECO:0007669"/>
    <property type="project" value="UniProtKB-SubCell"/>
</dbReference>
<dbReference type="Gene3D" id="2.60.40.2070">
    <property type="match status" value="1"/>
</dbReference>
<dbReference type="InterPro" id="IPR025949">
    <property type="entry name" value="PapC-like_C"/>
</dbReference>
<reference evidence="13" key="1">
    <citation type="submission" date="2015-03" db="EMBL/GenBank/DDBJ databases">
        <title>Pseudomonas frederiksbergensis hydrocarbon degrader.</title>
        <authorList>
            <person name="Brown L.M."/>
            <person name="Ruiz O.N."/>
            <person name="Mueller S."/>
            <person name="Gunasekera T.S."/>
        </authorList>
    </citation>
    <scope>NUCLEOTIDE SEQUENCE [LARGE SCALE GENOMIC DNA]</scope>
    <source>
        <strain evidence="13">SI8</strain>
    </source>
</reference>
<feature type="chain" id="PRO_5002085237" evidence="9">
    <location>
        <begin position="22"/>
        <end position="805"/>
    </location>
</feature>
<name>A0A0B1Z1H4_9PSED</name>
<dbReference type="Pfam" id="PF13953">
    <property type="entry name" value="PapC_C"/>
    <property type="match status" value="1"/>
</dbReference>